<sequence length="334" mass="38166">MKVFITGGTGFLGSALARRLHSMSYDVTIMGRNEEKGSVLEREGIRFIQAEFRDKETILQAIEGIDYVFHCGALSSPWGRYEAFYEANVLGTENIISACKQHNVKRLIHVSTPSIYFDTKDRLDVKEDDALPSKFLNHYAETKYLAEKRIDEAFQDGLPVITIRPRAIFGPGDTAIIPRLIRANQERFIPIIHQGKARIDLTYVENVVDALILCMNSNKATLGKKYNISNGESVVLKDVLGRLFNELKMDFHYKQIPYRLAYSIAYLMEKRAELFRSKEEPMLTRYSVTVLSSSQTISIDKAEQELGYQPEISVEEGIQLFSKWWLETNGECRV</sequence>
<dbReference type="InterPro" id="IPR051783">
    <property type="entry name" value="NAD(P)-dependent_oxidoreduct"/>
</dbReference>
<dbReference type="InterPro" id="IPR036291">
    <property type="entry name" value="NAD(P)-bd_dom_sf"/>
</dbReference>
<dbReference type="GO" id="GO:0004029">
    <property type="term" value="F:aldehyde dehydrogenase (NAD+) activity"/>
    <property type="evidence" value="ECO:0007669"/>
    <property type="project" value="TreeGrafter"/>
</dbReference>
<proteinExistence type="predicted"/>
<organism evidence="2 3">
    <name type="scientific">Gracilibacillus halotolerans</name>
    <dbReference type="NCBI Taxonomy" id="74386"/>
    <lineage>
        <taxon>Bacteria</taxon>
        <taxon>Bacillati</taxon>
        <taxon>Bacillota</taxon>
        <taxon>Bacilli</taxon>
        <taxon>Bacillales</taxon>
        <taxon>Bacillaceae</taxon>
        <taxon>Gracilibacillus</taxon>
    </lineage>
</organism>
<dbReference type="Proteomes" id="UP000572212">
    <property type="component" value="Unassembled WGS sequence"/>
</dbReference>
<reference evidence="2 3" key="1">
    <citation type="submission" date="2020-08" db="EMBL/GenBank/DDBJ databases">
        <title>Genomic Encyclopedia of Type Strains, Phase IV (KMG-IV): sequencing the most valuable type-strain genomes for metagenomic binning, comparative biology and taxonomic classification.</title>
        <authorList>
            <person name="Goeker M."/>
        </authorList>
    </citation>
    <scope>NUCLEOTIDE SEQUENCE [LARGE SCALE GENOMIC DNA]</scope>
    <source>
        <strain evidence="2 3">DSM 11805</strain>
    </source>
</reference>
<dbReference type="PANTHER" id="PTHR48079:SF6">
    <property type="entry name" value="NAD(P)-BINDING DOMAIN-CONTAINING PROTEIN-RELATED"/>
    <property type="match status" value="1"/>
</dbReference>
<feature type="domain" description="NAD-dependent epimerase/dehydratase" evidence="1">
    <location>
        <begin position="3"/>
        <end position="228"/>
    </location>
</feature>
<dbReference type="RefSeq" id="WP_184244978.1">
    <property type="nucleotide sequence ID" value="NZ_BAAACU010000002.1"/>
</dbReference>
<dbReference type="Gene3D" id="3.40.50.720">
    <property type="entry name" value="NAD(P)-binding Rossmann-like Domain"/>
    <property type="match status" value="1"/>
</dbReference>
<dbReference type="AlphaFoldDB" id="A0A841RHF6"/>
<dbReference type="Pfam" id="PF01370">
    <property type="entry name" value="Epimerase"/>
    <property type="match status" value="1"/>
</dbReference>
<keyword evidence="3" id="KW-1185">Reference proteome</keyword>
<name>A0A841RHF6_9BACI</name>
<evidence type="ECO:0000313" key="3">
    <source>
        <dbReference type="Proteomes" id="UP000572212"/>
    </source>
</evidence>
<evidence type="ECO:0000259" key="1">
    <source>
        <dbReference type="Pfam" id="PF01370"/>
    </source>
</evidence>
<protein>
    <submittedName>
        <fullName evidence="2">Nucleoside-diphosphate-sugar epimerase</fullName>
    </submittedName>
</protein>
<dbReference type="InterPro" id="IPR001509">
    <property type="entry name" value="Epimerase_deHydtase"/>
</dbReference>
<accession>A0A841RHF6</accession>
<gene>
    <name evidence="2" type="ORF">GGQ92_000872</name>
</gene>
<dbReference type="PANTHER" id="PTHR48079">
    <property type="entry name" value="PROTEIN YEEZ"/>
    <property type="match status" value="1"/>
</dbReference>
<dbReference type="SUPFAM" id="SSF51735">
    <property type="entry name" value="NAD(P)-binding Rossmann-fold domains"/>
    <property type="match status" value="1"/>
</dbReference>
<dbReference type="EMBL" id="JACHON010000002">
    <property type="protein sequence ID" value="MBB6512091.1"/>
    <property type="molecule type" value="Genomic_DNA"/>
</dbReference>
<evidence type="ECO:0000313" key="2">
    <source>
        <dbReference type="EMBL" id="MBB6512091.1"/>
    </source>
</evidence>
<dbReference type="GO" id="GO:0005737">
    <property type="term" value="C:cytoplasm"/>
    <property type="evidence" value="ECO:0007669"/>
    <property type="project" value="TreeGrafter"/>
</dbReference>
<comment type="caution">
    <text evidence="2">The sequence shown here is derived from an EMBL/GenBank/DDBJ whole genome shotgun (WGS) entry which is preliminary data.</text>
</comment>